<name>A0ABR3ZSJ5_9PEZI</name>
<comment type="caution">
    <text evidence="1">The sequence shown here is derived from an EMBL/GenBank/DDBJ whole genome shotgun (WGS) entry which is preliminary data.</text>
</comment>
<organism evidence="1 2">
    <name type="scientific">Sporothrix stenoceras</name>
    <dbReference type="NCBI Taxonomy" id="5173"/>
    <lineage>
        <taxon>Eukaryota</taxon>
        <taxon>Fungi</taxon>
        <taxon>Dikarya</taxon>
        <taxon>Ascomycota</taxon>
        <taxon>Pezizomycotina</taxon>
        <taxon>Sordariomycetes</taxon>
        <taxon>Sordariomycetidae</taxon>
        <taxon>Ophiostomatales</taxon>
        <taxon>Ophiostomataceae</taxon>
        <taxon>Sporothrix</taxon>
    </lineage>
</organism>
<evidence type="ECO:0000313" key="1">
    <source>
        <dbReference type="EMBL" id="KAL1903646.1"/>
    </source>
</evidence>
<evidence type="ECO:0000313" key="2">
    <source>
        <dbReference type="Proteomes" id="UP001583186"/>
    </source>
</evidence>
<gene>
    <name evidence="1" type="ORF">Sste5346_000275</name>
</gene>
<dbReference type="Proteomes" id="UP001583186">
    <property type="component" value="Unassembled WGS sequence"/>
</dbReference>
<keyword evidence="2" id="KW-1185">Reference proteome</keyword>
<dbReference type="EMBL" id="JAWCUI010000001">
    <property type="protein sequence ID" value="KAL1903646.1"/>
    <property type="molecule type" value="Genomic_DNA"/>
</dbReference>
<sequence length="94" mass="9862">MHIWLVAKFGSRGPLVHTSPDSGLNTASEAVGDYAGSRFAAVNSTPTRQPVPKRSKAQQAAAAIKLEAETEAKEDAEEALVAVKNEGGEEDEGI</sequence>
<reference evidence="1 2" key="1">
    <citation type="journal article" date="2024" name="IMA Fungus">
        <title>IMA Genome - F19 : A genome assembly and annotation guide to empower mycologists, including annotated draft genome sequences of Ceratocystis pirilliformis, Diaporthe australafricana, Fusarium ophioides, Paecilomyces lecythidis, and Sporothrix stenoceras.</title>
        <authorList>
            <person name="Aylward J."/>
            <person name="Wilson A.M."/>
            <person name="Visagie C.M."/>
            <person name="Spraker J."/>
            <person name="Barnes I."/>
            <person name="Buitendag C."/>
            <person name="Ceriani C."/>
            <person name="Del Mar Angel L."/>
            <person name="du Plessis D."/>
            <person name="Fuchs T."/>
            <person name="Gasser K."/>
            <person name="Kramer D."/>
            <person name="Li W."/>
            <person name="Munsamy K."/>
            <person name="Piso A."/>
            <person name="Price J.L."/>
            <person name="Sonnekus B."/>
            <person name="Thomas C."/>
            <person name="van der Nest A."/>
            <person name="van Dijk A."/>
            <person name="van Heerden A."/>
            <person name="van Vuuren N."/>
            <person name="Yilmaz N."/>
            <person name="Duong T.A."/>
            <person name="van der Merwe N.A."/>
            <person name="Wingfield M.J."/>
            <person name="Wingfield B.D."/>
        </authorList>
    </citation>
    <scope>NUCLEOTIDE SEQUENCE [LARGE SCALE GENOMIC DNA]</scope>
    <source>
        <strain evidence="1 2">CMW 5346</strain>
    </source>
</reference>
<protein>
    <submittedName>
        <fullName evidence="1">Uncharacterized protein</fullName>
    </submittedName>
</protein>
<accession>A0ABR3ZSJ5</accession>
<proteinExistence type="predicted"/>